<keyword evidence="6" id="KW-1185">Reference proteome</keyword>
<keyword evidence="2" id="KW-0813">Transport</keyword>
<dbReference type="GO" id="GO:0030001">
    <property type="term" value="P:metal ion transport"/>
    <property type="evidence" value="ECO:0007669"/>
    <property type="project" value="InterPro"/>
</dbReference>
<dbReference type="InterPro" id="IPR050492">
    <property type="entry name" value="Bact_metal-bind_prot9"/>
</dbReference>
<accession>A0A7D5J9T6</accession>
<dbReference type="EMBL" id="CP058215">
    <property type="protein sequence ID" value="QLC50710.1"/>
    <property type="molecule type" value="Genomic_DNA"/>
</dbReference>
<evidence type="ECO:0000256" key="1">
    <source>
        <dbReference type="ARBA" id="ARBA00011028"/>
    </source>
</evidence>
<feature type="compositionally biased region" description="Acidic residues" evidence="4">
    <location>
        <begin position="135"/>
        <end position="150"/>
    </location>
</feature>
<name>A0A7D5J9T6_9EURY</name>
<dbReference type="Proteomes" id="UP000509594">
    <property type="component" value="Chromosome"/>
</dbReference>
<sequence>MKYRMLKLALLALVLLVLASGCVDDQEVSATSSDKPVVVVSILPEAEFVEQVAGDQVDVMVMVPPGADPHSYEVTPGQLRELSDADMYVKVGSGLSFENVWMDRLIEVNPDMLVVDASEGIQLRAMEAHAHEEEHEGEEEHDEAEEEHEEEAGSKDPHVWTSPQEAQIMVENIYEGLVEIDPDNTELYTLNRDAYIGELQAADEQIKETLAGKEGSTFMVYHPSWGYFADDYGLEQEAVEIEGKEPSVQDMQRLIDTAREKNITVIFVQSGFSTTNAQTIAGEIDGEVVEVDPLAKDYIDNLAKVTEAFEKGLA</sequence>
<dbReference type="PROSITE" id="PS51257">
    <property type="entry name" value="PROKAR_LIPOPROTEIN"/>
    <property type="match status" value="1"/>
</dbReference>
<reference evidence="5 6" key="1">
    <citation type="submission" date="2020-06" db="EMBL/GenBank/DDBJ databases">
        <title>Methanolobus halotolerans sp. nov., isolated from a saline lake Tus in Siberia.</title>
        <authorList>
            <person name="Shen Y."/>
            <person name="Chen S.-C."/>
            <person name="Lai M.-C."/>
            <person name="Huang H.-H."/>
            <person name="Chiu H.-H."/>
            <person name="Tang S.-L."/>
            <person name="Rogozin D.Y."/>
            <person name="Degermendzhy A.G."/>
        </authorList>
    </citation>
    <scope>NUCLEOTIDE SEQUENCE [LARGE SCALE GENOMIC DNA]</scope>
    <source>
        <strain evidence="5 6">DSM 21339</strain>
    </source>
</reference>
<dbReference type="OrthoDB" id="50488at2157"/>
<comment type="similarity">
    <text evidence="1">Belongs to the bacterial solute-binding protein 9 family.</text>
</comment>
<dbReference type="InterPro" id="IPR006127">
    <property type="entry name" value="ZnuA-like"/>
</dbReference>
<dbReference type="InterPro" id="IPR006128">
    <property type="entry name" value="Lipoprotein_PsaA-like"/>
</dbReference>
<dbReference type="RefSeq" id="WP_176965765.1">
    <property type="nucleotide sequence ID" value="NZ_CP058215.1"/>
</dbReference>
<dbReference type="SUPFAM" id="SSF53807">
    <property type="entry name" value="Helical backbone' metal receptor"/>
    <property type="match status" value="1"/>
</dbReference>
<dbReference type="PANTHER" id="PTHR42953:SF3">
    <property type="entry name" value="HIGH-AFFINITY ZINC UPTAKE SYSTEM PROTEIN ZNUA"/>
    <property type="match status" value="1"/>
</dbReference>
<evidence type="ECO:0000256" key="3">
    <source>
        <dbReference type="ARBA" id="ARBA00022729"/>
    </source>
</evidence>
<evidence type="ECO:0000256" key="2">
    <source>
        <dbReference type="ARBA" id="ARBA00022448"/>
    </source>
</evidence>
<protein>
    <submittedName>
        <fullName evidence="5">Zinc ABC transporter substrate-binding protein</fullName>
    </submittedName>
</protein>
<dbReference type="AlphaFoldDB" id="A0A7D5J9T6"/>
<dbReference type="PANTHER" id="PTHR42953">
    <property type="entry name" value="HIGH-AFFINITY ZINC UPTAKE SYSTEM PROTEIN ZNUA-RELATED"/>
    <property type="match status" value="1"/>
</dbReference>
<dbReference type="PRINTS" id="PR00690">
    <property type="entry name" value="ADHESNFAMILY"/>
</dbReference>
<organism evidence="5 6">
    <name type="scientific">Methanolobus zinderi</name>
    <dbReference type="NCBI Taxonomy" id="536044"/>
    <lineage>
        <taxon>Archaea</taxon>
        <taxon>Methanobacteriati</taxon>
        <taxon>Methanobacteriota</taxon>
        <taxon>Stenosarchaea group</taxon>
        <taxon>Methanomicrobia</taxon>
        <taxon>Methanosarcinales</taxon>
        <taxon>Methanosarcinaceae</taxon>
        <taxon>Methanolobus</taxon>
    </lineage>
</organism>
<dbReference type="Pfam" id="PF01297">
    <property type="entry name" value="ZnuA"/>
    <property type="match status" value="1"/>
</dbReference>
<dbReference type="GO" id="GO:0007155">
    <property type="term" value="P:cell adhesion"/>
    <property type="evidence" value="ECO:0007669"/>
    <property type="project" value="InterPro"/>
</dbReference>
<evidence type="ECO:0000313" key="6">
    <source>
        <dbReference type="Proteomes" id="UP000509594"/>
    </source>
</evidence>
<evidence type="ECO:0000256" key="4">
    <source>
        <dbReference type="SAM" id="MobiDB-lite"/>
    </source>
</evidence>
<dbReference type="GO" id="GO:0046872">
    <property type="term" value="F:metal ion binding"/>
    <property type="evidence" value="ECO:0007669"/>
    <property type="project" value="InterPro"/>
</dbReference>
<keyword evidence="3" id="KW-0732">Signal</keyword>
<gene>
    <name evidence="5" type="ORF">HWN40_10950</name>
</gene>
<dbReference type="KEGG" id="mzi:HWN40_10950"/>
<evidence type="ECO:0000313" key="5">
    <source>
        <dbReference type="EMBL" id="QLC50710.1"/>
    </source>
</evidence>
<feature type="region of interest" description="Disordered" evidence="4">
    <location>
        <begin position="129"/>
        <end position="159"/>
    </location>
</feature>
<dbReference type="GeneID" id="55822199"/>
<dbReference type="Gene3D" id="3.40.50.1980">
    <property type="entry name" value="Nitrogenase molybdenum iron protein domain"/>
    <property type="match status" value="2"/>
</dbReference>
<proteinExistence type="inferred from homology"/>